<name>A0A7K4TTD1_9SYLV</name>
<accession>A0A7K4TTD1</accession>
<proteinExistence type="inferred from homology"/>
<dbReference type="AlphaFoldDB" id="A0A7K4TTD1"/>
<evidence type="ECO:0000256" key="2">
    <source>
        <dbReference type="ARBA" id="ARBA00022690"/>
    </source>
</evidence>
<evidence type="ECO:0000256" key="5">
    <source>
        <dbReference type="ARBA" id="ARBA00023180"/>
    </source>
</evidence>
<dbReference type="InterPro" id="IPR042178">
    <property type="entry name" value="Serpin_sf_1"/>
</dbReference>
<dbReference type="OrthoDB" id="671595at2759"/>
<dbReference type="FunFam" id="2.10.310.10:FF:000001">
    <property type="entry name" value="Serpin family A member 1"/>
    <property type="match status" value="1"/>
</dbReference>
<keyword evidence="4" id="KW-0722">Serine protease inhibitor</keyword>
<dbReference type="PANTHER" id="PTHR11461">
    <property type="entry name" value="SERINE PROTEASE INHIBITOR, SERPIN"/>
    <property type="match status" value="1"/>
</dbReference>
<dbReference type="InterPro" id="IPR036186">
    <property type="entry name" value="Serpin_sf"/>
</dbReference>
<feature type="non-terminal residue" evidence="8">
    <location>
        <position position="374"/>
    </location>
</feature>
<dbReference type="CDD" id="cd19548">
    <property type="entry name" value="serpinA_A1AT-like"/>
    <property type="match status" value="1"/>
</dbReference>
<dbReference type="PANTHER" id="PTHR11461:SF165">
    <property type="entry name" value="ALPHA-1-ANTITRYPSIN"/>
    <property type="match status" value="1"/>
</dbReference>
<dbReference type="Proteomes" id="UP000580691">
    <property type="component" value="Unassembled WGS sequence"/>
</dbReference>
<sequence>IACLKLVPNNADFAFQFFREVAQEAPNKNIFFSPVSISTAFAMLALGARSATQSQILEGLSFNTTEIEEKEIHEAFHNLIHMLNHPEGGVQLNMGNAMFVTEKMKPLKKFLDDAKALYQLEAFTTDFNKPTEAEKQINDYIERKTHGKITDLVKDMDPQTVMFLASFVFFKGSWEKPFKPEHTEEREFFVDAETTVKVPMMNQMGRFDFYFDEDLSCTVVRLHYNGSATAFLVLPAKGKMKQLEQTLDKEIIQKWSDHLLQSFMKLYFPRFSISGSYEISDTLRKMGIVDVFTNQADLSGITGTPDLRVSKVVHKASLDVDEKGTEAAAVTTIEIMPMSLPPIIEFSHPFLMLIFDRDTNSTLFIGKIVNPTIT</sequence>
<feature type="non-terminal residue" evidence="8">
    <location>
        <position position="1"/>
    </location>
</feature>
<comment type="caution">
    <text evidence="8">The sequence shown here is derived from an EMBL/GenBank/DDBJ whole genome shotgun (WGS) entry which is preliminary data.</text>
</comment>
<dbReference type="InterPro" id="IPR000215">
    <property type="entry name" value="Serpin_fam"/>
</dbReference>
<dbReference type="InterPro" id="IPR042185">
    <property type="entry name" value="Serpin_sf_2"/>
</dbReference>
<evidence type="ECO:0000256" key="6">
    <source>
        <dbReference type="RuleBase" id="RU000411"/>
    </source>
</evidence>
<evidence type="ECO:0000256" key="1">
    <source>
        <dbReference type="ARBA" id="ARBA00009500"/>
    </source>
</evidence>
<organism evidence="8 9">
    <name type="scientific">Sinosuthora webbiana</name>
    <dbReference type="NCBI Taxonomy" id="337173"/>
    <lineage>
        <taxon>Eukaryota</taxon>
        <taxon>Metazoa</taxon>
        <taxon>Chordata</taxon>
        <taxon>Craniata</taxon>
        <taxon>Vertebrata</taxon>
        <taxon>Euteleostomi</taxon>
        <taxon>Archelosauria</taxon>
        <taxon>Archosauria</taxon>
        <taxon>Dinosauria</taxon>
        <taxon>Saurischia</taxon>
        <taxon>Theropoda</taxon>
        <taxon>Coelurosauria</taxon>
        <taxon>Aves</taxon>
        <taxon>Neognathae</taxon>
        <taxon>Neoaves</taxon>
        <taxon>Telluraves</taxon>
        <taxon>Australaves</taxon>
        <taxon>Passeriformes</taxon>
        <taxon>Sylvioidea</taxon>
        <taxon>Sylviidae</taxon>
        <taxon>Sinosuthora</taxon>
    </lineage>
</organism>
<dbReference type="GO" id="GO:0005615">
    <property type="term" value="C:extracellular space"/>
    <property type="evidence" value="ECO:0007669"/>
    <property type="project" value="InterPro"/>
</dbReference>
<keyword evidence="3" id="KW-0732">Signal</keyword>
<dbReference type="FunFam" id="2.30.39.10:FF:000003">
    <property type="entry name" value="alpha-1-antitrypsin isoform X1"/>
    <property type="match status" value="1"/>
</dbReference>
<protein>
    <submittedName>
        <fullName evidence="8">A1AT2 antiproteinase</fullName>
    </submittedName>
</protein>
<dbReference type="GO" id="GO:0004867">
    <property type="term" value="F:serine-type endopeptidase inhibitor activity"/>
    <property type="evidence" value="ECO:0007669"/>
    <property type="project" value="UniProtKB-KW"/>
</dbReference>
<keyword evidence="5" id="KW-0325">Glycoprotein</keyword>
<dbReference type="InterPro" id="IPR023796">
    <property type="entry name" value="Serpin_dom"/>
</dbReference>
<gene>
    <name evidence="8" type="primary">A1at2</name>
    <name evidence="8" type="ORF">SINWEB_R13771</name>
</gene>
<dbReference type="Pfam" id="PF00079">
    <property type="entry name" value="Serpin"/>
    <property type="match status" value="1"/>
</dbReference>
<comment type="similarity">
    <text evidence="1 6">Belongs to the serpin family.</text>
</comment>
<evidence type="ECO:0000313" key="8">
    <source>
        <dbReference type="EMBL" id="NWR01219.1"/>
    </source>
</evidence>
<reference evidence="8 9" key="1">
    <citation type="submission" date="2019-09" db="EMBL/GenBank/DDBJ databases">
        <title>Bird 10,000 Genomes (B10K) Project - Family phase.</title>
        <authorList>
            <person name="Zhang G."/>
        </authorList>
    </citation>
    <scope>NUCLEOTIDE SEQUENCE [LARGE SCALE GENOMIC DNA]</scope>
    <source>
        <strain evidence="8">B10K-DU-002-08</strain>
        <tissue evidence="8">Muscle</tissue>
    </source>
</reference>
<dbReference type="EMBL" id="VXBN01003161">
    <property type="protein sequence ID" value="NWR01219.1"/>
    <property type="molecule type" value="Genomic_DNA"/>
</dbReference>
<keyword evidence="2" id="KW-0646">Protease inhibitor</keyword>
<evidence type="ECO:0000313" key="9">
    <source>
        <dbReference type="Proteomes" id="UP000580691"/>
    </source>
</evidence>
<feature type="domain" description="Serpin" evidence="7">
    <location>
        <begin position="15"/>
        <end position="371"/>
    </location>
</feature>
<evidence type="ECO:0000256" key="4">
    <source>
        <dbReference type="ARBA" id="ARBA00022900"/>
    </source>
</evidence>
<dbReference type="SMART" id="SM00093">
    <property type="entry name" value="SERPIN"/>
    <property type="match status" value="1"/>
</dbReference>
<keyword evidence="9" id="KW-1185">Reference proteome</keyword>
<dbReference type="Gene3D" id="2.10.310.10">
    <property type="entry name" value="Serpins superfamily"/>
    <property type="match status" value="1"/>
</dbReference>
<evidence type="ECO:0000256" key="3">
    <source>
        <dbReference type="ARBA" id="ARBA00022729"/>
    </source>
</evidence>
<evidence type="ECO:0000259" key="7">
    <source>
        <dbReference type="SMART" id="SM00093"/>
    </source>
</evidence>
<dbReference type="SUPFAM" id="SSF56574">
    <property type="entry name" value="Serpins"/>
    <property type="match status" value="1"/>
</dbReference>
<dbReference type="Gene3D" id="3.30.497.10">
    <property type="entry name" value="Antithrombin, subunit I, domain 2"/>
    <property type="match status" value="1"/>
</dbReference>
<dbReference type="FunFam" id="3.30.497.10:FF:000001">
    <property type="entry name" value="Serine protease inhibitor"/>
    <property type="match status" value="1"/>
</dbReference>
<dbReference type="Gene3D" id="2.30.39.10">
    <property type="entry name" value="Alpha-1-antitrypsin, domain 1"/>
    <property type="match status" value="1"/>
</dbReference>